<proteinExistence type="predicted"/>
<dbReference type="EMBL" id="CP033912">
    <property type="protein sequence ID" value="AZA97303.1"/>
    <property type="molecule type" value="Genomic_DNA"/>
</dbReference>
<organism evidence="1 3">
    <name type="scientific">Chryseobacterium shandongense</name>
    <dbReference type="NCBI Taxonomy" id="1493872"/>
    <lineage>
        <taxon>Bacteria</taxon>
        <taxon>Pseudomonadati</taxon>
        <taxon>Bacteroidota</taxon>
        <taxon>Flavobacteriia</taxon>
        <taxon>Flavobacteriales</taxon>
        <taxon>Weeksellaceae</taxon>
        <taxon>Chryseobacterium group</taxon>
        <taxon>Chryseobacterium</taxon>
    </lineage>
</organism>
<keyword evidence="4" id="KW-1185">Reference proteome</keyword>
<evidence type="ECO:0000313" key="3">
    <source>
        <dbReference type="Proteomes" id="UP000274073"/>
    </source>
</evidence>
<dbReference type="Proteomes" id="UP000274073">
    <property type="component" value="Chromosome"/>
</dbReference>
<dbReference type="InterPro" id="IPR045538">
    <property type="entry name" value="CIS_TMP"/>
</dbReference>
<dbReference type="Pfam" id="PF19268">
    <property type="entry name" value="CIS_TMP"/>
    <property type="match status" value="1"/>
</dbReference>
<sequence>MSQNHVIQKVFVEITVSNKEKAHYIKNDINGFLSVDVFPEIENYINDIESQLAGRTLQIPLLEMDLDIKNSSLNTELKDKIAELFKEKLSEIINSVEISDEKNERSKPSWINHQEKMLQTFIYFLENGSMPWWNSDKLSVGLLETSVFENLVSAPGFRKNIISILPKKYVQDRIIHQLSDTQIAQLCSAVLENEVLKISFNFEKINELSGMNYHDRDFIWHLILEILTKQKDSPEIELRQYFLEQISSHLIKKSSLKKRKAFAHIFPFITENDIAESIKSKEKSKNIVDTKNHESITENGNDEKSIINSEIIHKNHEKINDEEIPDDGQYVQNAGLILIHPFIKTFFEHCNLLDMETQQLTDPDLCAHLLHYIATGNTNAPEYEMVFEKFLCNIPVNQSIKRNIKLSSRHKTQAKNVIESVQHNWSAMRKSSPALLQNEFFQRPGKLVVTDYDYTLTVERKTQDILLDKLAWGIGFVKLPWKETFMLVNW</sequence>
<dbReference type="Proteomes" id="UP000281741">
    <property type="component" value="Chromosome"/>
</dbReference>
<protein>
    <submittedName>
        <fullName evidence="1">Uncharacterized protein</fullName>
    </submittedName>
</protein>
<dbReference type="RefSeq" id="WP_123855408.1">
    <property type="nucleotide sequence ID" value="NZ_CP033912.1"/>
</dbReference>
<evidence type="ECO:0000313" key="1">
    <source>
        <dbReference type="EMBL" id="AZA88760.1"/>
    </source>
</evidence>
<accession>A0AAD1DNX4</accession>
<name>A0AAD1DNX4_9FLAO</name>
<reference evidence="3 4" key="1">
    <citation type="submission" date="2018-11" db="EMBL/GenBank/DDBJ databases">
        <title>Proposal to divide the Flavobacteriaceae and reorganize its genera based on Amino Acid Identity values calculated from whole genome sequences.</title>
        <authorList>
            <person name="Nicholson A.C."/>
            <person name="Gulvik C.A."/>
            <person name="Whitney A.M."/>
            <person name="Humrighouse B.W."/>
            <person name="Bell M."/>
            <person name="Holmes B."/>
            <person name="Steigerwalt A.G."/>
            <person name="Villarma A."/>
            <person name="Sheth M."/>
            <person name="Batra D."/>
            <person name="Pryor J."/>
            <person name="Bernardet J.-F."/>
            <person name="Hugo C."/>
            <person name="Kampfer P."/>
            <person name="Newman J."/>
            <person name="McQuiston J.R."/>
        </authorList>
    </citation>
    <scope>NUCLEOTIDE SEQUENCE [LARGE SCALE GENOMIC DNA]</scope>
    <source>
        <strain evidence="1 3">G0207</strain>
        <strain evidence="2 4">H5143</strain>
    </source>
</reference>
<gene>
    <name evidence="1" type="ORF">EG349_19270</name>
    <name evidence="2" type="ORF">EG353_17985</name>
</gene>
<dbReference type="AlphaFoldDB" id="A0AAD1DNX4"/>
<dbReference type="EMBL" id="CP033915">
    <property type="protein sequence ID" value="AZA88760.1"/>
    <property type="molecule type" value="Genomic_DNA"/>
</dbReference>
<evidence type="ECO:0000313" key="2">
    <source>
        <dbReference type="EMBL" id="AZA97303.1"/>
    </source>
</evidence>
<evidence type="ECO:0000313" key="4">
    <source>
        <dbReference type="Proteomes" id="UP000281741"/>
    </source>
</evidence>